<gene>
    <name evidence="2" type="ORF">PAHAL_3G183100</name>
</gene>
<proteinExistence type="predicted"/>
<organism evidence="2">
    <name type="scientific">Panicum hallii</name>
    <dbReference type="NCBI Taxonomy" id="206008"/>
    <lineage>
        <taxon>Eukaryota</taxon>
        <taxon>Viridiplantae</taxon>
        <taxon>Streptophyta</taxon>
        <taxon>Embryophyta</taxon>
        <taxon>Tracheophyta</taxon>
        <taxon>Spermatophyta</taxon>
        <taxon>Magnoliopsida</taxon>
        <taxon>Liliopsida</taxon>
        <taxon>Poales</taxon>
        <taxon>Poaceae</taxon>
        <taxon>PACMAD clade</taxon>
        <taxon>Panicoideae</taxon>
        <taxon>Panicodae</taxon>
        <taxon>Paniceae</taxon>
        <taxon>Panicinae</taxon>
        <taxon>Panicum</taxon>
        <taxon>Panicum sect. Panicum</taxon>
    </lineage>
</organism>
<dbReference type="EMBL" id="CM008048">
    <property type="protein sequence ID" value="PVH62016.1"/>
    <property type="molecule type" value="Genomic_DNA"/>
</dbReference>
<dbReference type="AlphaFoldDB" id="A0A2T8KIL7"/>
<feature type="region of interest" description="Disordered" evidence="1">
    <location>
        <begin position="1"/>
        <end position="104"/>
    </location>
</feature>
<dbReference type="Proteomes" id="UP000243499">
    <property type="component" value="Chromosome 3"/>
</dbReference>
<accession>A0A2T8KIL7</accession>
<evidence type="ECO:0000256" key="1">
    <source>
        <dbReference type="SAM" id="MobiDB-lite"/>
    </source>
</evidence>
<dbReference type="Gramene" id="PVH62016">
    <property type="protein sequence ID" value="PVH62016"/>
    <property type="gene ID" value="PAHAL_3G183100"/>
</dbReference>
<evidence type="ECO:0000313" key="2">
    <source>
        <dbReference type="EMBL" id="PVH62016.1"/>
    </source>
</evidence>
<protein>
    <submittedName>
        <fullName evidence="2">Uncharacterized protein</fullName>
    </submittedName>
</protein>
<sequence length="189" mass="20336">MPACLGVDPLQREAAGAQRRPGRGATGLLQDPAPLPSSSAASCIPRRLESTTRHATAPPPSFSSANAWRRRSRNGSQRRSLIHSSVPAKSASLPDESRSADGTPAACRVPASCSIGVRWPWNGSGNISTRRRRPPPVPTGDTASAVARAAQELALRACSLGAPRRRRRRILRFGEARSSLKRCSMYMYK</sequence>
<name>A0A2T8KIL7_9POAL</name>
<reference evidence="2" key="1">
    <citation type="submission" date="2018-04" db="EMBL/GenBank/DDBJ databases">
        <title>WGS assembly of Panicum hallii.</title>
        <authorList>
            <person name="Lovell J."/>
            <person name="Jenkins J."/>
            <person name="Lowry D."/>
            <person name="Mamidi S."/>
            <person name="Sreedasyam A."/>
            <person name="Weng X."/>
            <person name="Barry K."/>
            <person name="Bonette J."/>
            <person name="Campitelli B."/>
            <person name="Daum C."/>
            <person name="Gordon S."/>
            <person name="Gould B."/>
            <person name="Lipzen A."/>
            <person name="Macqueen A."/>
            <person name="Palacio-Mejia J."/>
            <person name="Plott C."/>
            <person name="Shakirov E."/>
            <person name="Shu S."/>
            <person name="Yoshinaga Y."/>
            <person name="Zane M."/>
            <person name="Rokhsar D."/>
            <person name="Grimwood J."/>
            <person name="Schmutz J."/>
            <person name="Juenger T."/>
        </authorList>
    </citation>
    <scope>NUCLEOTIDE SEQUENCE [LARGE SCALE GENOMIC DNA]</scope>
    <source>
        <strain evidence="2">FIL2</strain>
    </source>
</reference>